<feature type="compositionally biased region" description="Basic and acidic residues" evidence="6">
    <location>
        <begin position="533"/>
        <end position="556"/>
    </location>
</feature>
<reference evidence="8 9" key="1">
    <citation type="journal article" date="2021" name="Environ. Microbiol.">
        <title>Gene family expansions and transcriptome signatures uncover fungal adaptations to wood decay.</title>
        <authorList>
            <person name="Hage H."/>
            <person name="Miyauchi S."/>
            <person name="Viragh M."/>
            <person name="Drula E."/>
            <person name="Min B."/>
            <person name="Chaduli D."/>
            <person name="Navarro D."/>
            <person name="Favel A."/>
            <person name="Norest M."/>
            <person name="Lesage-Meessen L."/>
            <person name="Balint B."/>
            <person name="Merenyi Z."/>
            <person name="de Eugenio L."/>
            <person name="Morin E."/>
            <person name="Martinez A.T."/>
            <person name="Baldrian P."/>
            <person name="Stursova M."/>
            <person name="Martinez M.J."/>
            <person name="Novotny C."/>
            <person name="Magnuson J.K."/>
            <person name="Spatafora J.W."/>
            <person name="Maurice S."/>
            <person name="Pangilinan J."/>
            <person name="Andreopoulos W."/>
            <person name="LaButti K."/>
            <person name="Hundley H."/>
            <person name="Na H."/>
            <person name="Kuo A."/>
            <person name="Barry K."/>
            <person name="Lipzen A."/>
            <person name="Henrissat B."/>
            <person name="Riley R."/>
            <person name="Ahrendt S."/>
            <person name="Nagy L.G."/>
            <person name="Grigoriev I.V."/>
            <person name="Martin F."/>
            <person name="Rosso M.N."/>
        </authorList>
    </citation>
    <scope>NUCLEOTIDE SEQUENCE [LARGE SCALE GENOMIC DNA]</scope>
    <source>
        <strain evidence="8 9">CIRM-BRFM 1785</strain>
    </source>
</reference>
<dbReference type="InterPro" id="IPR000719">
    <property type="entry name" value="Prot_kinase_dom"/>
</dbReference>
<dbReference type="PROSITE" id="PS50011">
    <property type="entry name" value="PROTEIN_KINASE_DOM"/>
    <property type="match status" value="1"/>
</dbReference>
<dbReference type="InterPro" id="IPR011009">
    <property type="entry name" value="Kinase-like_dom_sf"/>
</dbReference>
<dbReference type="PANTHER" id="PTHR24350">
    <property type="entry name" value="SERINE/THREONINE-PROTEIN KINASE IAL-RELATED"/>
    <property type="match status" value="1"/>
</dbReference>
<dbReference type="RefSeq" id="XP_047784603.1">
    <property type="nucleotide sequence ID" value="XM_047919956.1"/>
</dbReference>
<sequence length="604" mass="67399">MPSGTGVVDAFKSESITLSHLIRHGKNHRQHDDAAPYAQPHYQPAAAQPQRQRDAAVAQPQQQQQQQHQQQAQRQHKDNPKFKEQIESIVQEEREAKGRMPTYKGLENYQLLDKMGDGAFSNVYKAIDLRTGQRVAVKVVRKYELSASQAGDKHLNREFKKKPRVTERANILKEVQIMRGITHPSIVKLYAFFESPEHYFLILELLEGGELFHQIVKLTYFSENLARHVILQVAQGIRYLHEERGVVHRDIKPENLLFERIPVVPSKNPHQKQFEEDKEDEGDFIPGVGGGGIGRVKIADFGLSKVVWDEQTMTPCGTVGYTAPEIVKDERYSKSVDMWALGCVLYTLLCGFPPFYDESINVLTEKVARGQYTFLSPWWDSISTSAKDLITHLLCVDPAQRFTIDEFLAHPWCTAAPAPPPPPTPLPDAMPLDSPLLAAARIGEAHGMRSPGLAQLKEAFDVTYAVHRMEEEGARRRAQKGGANRGFLNNLNEDDEEEEEQPTIARRQQPHAAAPAAGQAGIGAGAKAAARRAVAEAHDGRAGTRDRGRNRQHPFELDMDGATLLGRRHQRTAGAGADMSSPLGRVLQQPKDLVDVPGSPMRID</sequence>
<evidence type="ECO:0000313" key="9">
    <source>
        <dbReference type="Proteomes" id="UP000814176"/>
    </source>
</evidence>
<evidence type="ECO:0000256" key="1">
    <source>
        <dbReference type="ARBA" id="ARBA00022527"/>
    </source>
</evidence>
<feature type="region of interest" description="Disordered" evidence="6">
    <location>
        <begin position="23"/>
        <end position="81"/>
    </location>
</feature>
<dbReference type="Pfam" id="PF00069">
    <property type="entry name" value="Pkinase"/>
    <property type="match status" value="1"/>
</dbReference>
<keyword evidence="3" id="KW-0547">Nucleotide-binding</keyword>
<dbReference type="InterPro" id="IPR030616">
    <property type="entry name" value="Aur-like"/>
</dbReference>
<keyword evidence="4" id="KW-0418">Kinase</keyword>
<feature type="region of interest" description="Disordered" evidence="6">
    <location>
        <begin position="474"/>
        <end position="604"/>
    </location>
</feature>
<keyword evidence="2" id="KW-0808">Transferase</keyword>
<comment type="caution">
    <text evidence="8">The sequence shown here is derived from an EMBL/GenBank/DDBJ whole genome shotgun (WGS) entry which is preliminary data.</text>
</comment>
<dbReference type="InterPro" id="IPR008271">
    <property type="entry name" value="Ser/Thr_kinase_AS"/>
</dbReference>
<dbReference type="PROSITE" id="PS00108">
    <property type="entry name" value="PROTEIN_KINASE_ST"/>
    <property type="match status" value="1"/>
</dbReference>
<feature type="domain" description="Protein kinase" evidence="7">
    <location>
        <begin position="109"/>
        <end position="413"/>
    </location>
</feature>
<dbReference type="Gene3D" id="1.10.510.10">
    <property type="entry name" value="Transferase(Phosphotransferase) domain 1"/>
    <property type="match status" value="1"/>
</dbReference>
<name>A0ABQ8KXL3_9APHY</name>
<feature type="compositionally biased region" description="Acidic residues" evidence="6">
    <location>
        <begin position="492"/>
        <end position="501"/>
    </location>
</feature>
<accession>A0ABQ8KXL3</accession>
<dbReference type="Proteomes" id="UP000814176">
    <property type="component" value="Unassembled WGS sequence"/>
</dbReference>
<dbReference type="CDD" id="cd14096">
    <property type="entry name" value="STKc_RCK1-like"/>
    <property type="match status" value="1"/>
</dbReference>
<evidence type="ECO:0000256" key="2">
    <source>
        <dbReference type="ARBA" id="ARBA00022679"/>
    </source>
</evidence>
<organism evidence="8 9">
    <name type="scientific">Rhodofomes roseus</name>
    <dbReference type="NCBI Taxonomy" id="34475"/>
    <lineage>
        <taxon>Eukaryota</taxon>
        <taxon>Fungi</taxon>
        <taxon>Dikarya</taxon>
        <taxon>Basidiomycota</taxon>
        <taxon>Agaricomycotina</taxon>
        <taxon>Agaricomycetes</taxon>
        <taxon>Polyporales</taxon>
        <taxon>Rhodofomes</taxon>
    </lineage>
</organism>
<protein>
    <submittedName>
        <fullName evidence="8">Pkinase-domain-containing protein</fullName>
    </submittedName>
</protein>
<gene>
    <name evidence="8" type="ORF">C8Q71DRAFT_697298</name>
</gene>
<evidence type="ECO:0000256" key="6">
    <source>
        <dbReference type="SAM" id="MobiDB-lite"/>
    </source>
</evidence>
<evidence type="ECO:0000256" key="4">
    <source>
        <dbReference type="ARBA" id="ARBA00022777"/>
    </source>
</evidence>
<dbReference type="SMART" id="SM00220">
    <property type="entry name" value="S_TKc"/>
    <property type="match status" value="1"/>
</dbReference>
<evidence type="ECO:0000256" key="5">
    <source>
        <dbReference type="ARBA" id="ARBA00022840"/>
    </source>
</evidence>
<keyword evidence="9" id="KW-1185">Reference proteome</keyword>
<evidence type="ECO:0000256" key="3">
    <source>
        <dbReference type="ARBA" id="ARBA00022741"/>
    </source>
</evidence>
<dbReference type="Gene3D" id="3.30.200.20">
    <property type="entry name" value="Phosphorylase Kinase, domain 1"/>
    <property type="match status" value="1"/>
</dbReference>
<proteinExistence type="predicted"/>
<evidence type="ECO:0000259" key="7">
    <source>
        <dbReference type="PROSITE" id="PS50011"/>
    </source>
</evidence>
<dbReference type="GeneID" id="72000688"/>
<evidence type="ECO:0000313" key="8">
    <source>
        <dbReference type="EMBL" id="KAH9843793.1"/>
    </source>
</evidence>
<feature type="compositionally biased region" description="Low complexity" evidence="6">
    <location>
        <begin position="505"/>
        <end position="532"/>
    </location>
</feature>
<keyword evidence="5" id="KW-0067">ATP-binding</keyword>
<dbReference type="EMBL" id="JADCUA010000001">
    <property type="protein sequence ID" value="KAH9843793.1"/>
    <property type="molecule type" value="Genomic_DNA"/>
</dbReference>
<feature type="compositionally biased region" description="Low complexity" evidence="6">
    <location>
        <begin position="35"/>
        <end position="73"/>
    </location>
</feature>
<dbReference type="SUPFAM" id="SSF56112">
    <property type="entry name" value="Protein kinase-like (PK-like)"/>
    <property type="match status" value="1"/>
</dbReference>
<keyword evidence="1" id="KW-0723">Serine/threonine-protein kinase</keyword>